<sequence>MNKPPISIQYSNTSDTSSALNEGRANIDLTKQASQFVARNVVIKPDALQMEVEIDGRWQTIRLAVKDNNQPTLRLNEAVVTLGENGQSLTIKSPEQTVNIKAANQLLSLLTLMKSGTPESSLKTSAHVTAGNNPQLVLDKLGLKLALDPSLAKILTQESKLIAQLQASENKIQLKLMNGFADQLFSSVLAKQKVSEQLATLGKSPLLLVDKHALQVKFSPSLKAITLPVSNLQSPPPGVGAPQWQQAQLKATTMGIQIKTLSDLQHLDLKQPIKGKFAQVSPHITPQRMPETIQSALNLGYDKPLINITINDIKKAVEQAITQWLSKPFKQTSNSSSSAGTVRASQANTLQNALPNQVNSLPKLSSTPLMLSPPQTDVLPPMVKLFAQIKSVLQSTGSTMSQNTSSLVSQQDANSGRSGTPQNANQALDKSASATSAVAQPISSAKMKIDQSNLITDTLKASTELLKTPEQSQKATAGAHSTSLLPLPRSDYQASHPIERKLLEPLLKLVAQPAKQTASLLNSQITTEKVAQLSQYKDLQSVDMTKLVHQAFSRMIDANNISANHVMAELNSLVPGMVSQHSQTQTFMGANSFTQALDKLLVTLLASPRATSPQSLPDNIDQAQRLGALLETLVPNAKNIATKQVLPHLQQLNNTLLNDLAQVQNTLTNSVQITPTSQKVDSETQLLLSLFMPMKLPSECKQTELQIGKYKKPAKAKMPEKTVWFVRLNFDYAHLGKLSAQAELMDKALDCQLVANTQQVCALAEAHLDALRRKLSAHGLQVNEITLSEDAQQTHTFYEQHAIVNIKV</sequence>
<feature type="compositionally biased region" description="Polar residues" evidence="1">
    <location>
        <begin position="469"/>
        <end position="484"/>
    </location>
</feature>
<evidence type="ECO:0000256" key="1">
    <source>
        <dbReference type="SAM" id="MobiDB-lite"/>
    </source>
</evidence>
<reference evidence="3 4" key="1">
    <citation type="submission" date="2016-09" db="EMBL/GenBank/DDBJ databases">
        <title>Pseudoalteromonas amylolytica sp. nov., isolated from the surface seawater.</title>
        <authorList>
            <person name="Wu Y.-H."/>
            <person name="Cheng H."/>
            <person name="Jin X.-B."/>
            <person name="Wang C.-S."/>
            <person name="Xu X.-W."/>
        </authorList>
    </citation>
    <scope>NUCLEOTIDE SEQUENCE [LARGE SCALE GENOMIC DNA]</scope>
    <source>
        <strain evidence="3 4">JW1</strain>
    </source>
</reference>
<organism evidence="3 4">
    <name type="scientific">Pseudoalteromonas amylolytica</name>
    <dbReference type="NCBI Taxonomy" id="1859457"/>
    <lineage>
        <taxon>Bacteria</taxon>
        <taxon>Pseudomonadati</taxon>
        <taxon>Pseudomonadota</taxon>
        <taxon>Gammaproteobacteria</taxon>
        <taxon>Alteromonadales</taxon>
        <taxon>Pseudoalteromonadaceae</taxon>
        <taxon>Pseudoalteromonas</taxon>
    </lineage>
</organism>
<dbReference type="InterPro" id="IPR021136">
    <property type="entry name" value="Flagellar_hook_control-like_C"/>
</dbReference>
<dbReference type="InterPro" id="IPR038610">
    <property type="entry name" value="FliK-like_C_sf"/>
</dbReference>
<dbReference type="AlphaFoldDB" id="A0A1S1MVV3"/>
<keyword evidence="4" id="KW-1185">Reference proteome</keyword>
<evidence type="ECO:0000313" key="3">
    <source>
        <dbReference type="EMBL" id="OHU91049.1"/>
    </source>
</evidence>
<name>A0A1S1MVV3_9GAMM</name>
<comment type="caution">
    <text evidence="3">The sequence shown here is derived from an EMBL/GenBank/DDBJ whole genome shotgun (WGS) entry which is preliminary data.</text>
</comment>
<feature type="domain" description="Flagellar hook-length control protein-like C-terminal" evidence="2">
    <location>
        <begin position="715"/>
        <end position="794"/>
    </location>
</feature>
<dbReference type="Pfam" id="PF02120">
    <property type="entry name" value="Flg_hook"/>
    <property type="match status" value="1"/>
</dbReference>
<dbReference type="RefSeq" id="WP_070984564.1">
    <property type="nucleotide sequence ID" value="NZ_MKJU01000025.1"/>
</dbReference>
<proteinExistence type="predicted"/>
<feature type="region of interest" description="Disordered" evidence="1">
    <location>
        <begin position="468"/>
        <end position="488"/>
    </location>
</feature>
<dbReference type="OrthoDB" id="6311182at2"/>
<accession>A0A1S1MVV3</accession>
<evidence type="ECO:0000259" key="2">
    <source>
        <dbReference type="Pfam" id="PF02120"/>
    </source>
</evidence>
<dbReference type="STRING" id="1859457.BET10_09270"/>
<evidence type="ECO:0000313" key="4">
    <source>
        <dbReference type="Proteomes" id="UP000179786"/>
    </source>
</evidence>
<gene>
    <name evidence="3" type="ORF">BET10_09270</name>
</gene>
<dbReference type="Proteomes" id="UP000179786">
    <property type="component" value="Unassembled WGS sequence"/>
</dbReference>
<dbReference type="EMBL" id="MKJU01000025">
    <property type="protein sequence ID" value="OHU91049.1"/>
    <property type="molecule type" value="Genomic_DNA"/>
</dbReference>
<feature type="region of interest" description="Disordered" evidence="1">
    <location>
        <begin position="397"/>
        <end position="432"/>
    </location>
</feature>
<dbReference type="Gene3D" id="3.30.750.140">
    <property type="match status" value="1"/>
</dbReference>
<protein>
    <recommendedName>
        <fullName evidence="2">Flagellar hook-length control protein-like C-terminal domain-containing protein</fullName>
    </recommendedName>
</protein>